<dbReference type="Proteomes" id="UP001057402">
    <property type="component" value="Chromosome 11"/>
</dbReference>
<gene>
    <name evidence="1" type="ORF">MLD38_036009</name>
</gene>
<sequence length="365" mass="42621">MAREVSNRSVSPDRGRSSPRRKSSPRRHSSQRERSPHRHMSSRGGASPSNGKYSSRAKSPEHKRSISPVSRSPSPRTKRLKRALAGKESEKSHERNERKREEKGVRERGTDKEIITDRREKRNGRDEVDKEFGVERRDRRNEKYEDDRAGGNDKRDRRIEWDGDDRDKGRERREEGQRRNDRIESNGRSSRSRQGRPASPPDRQQRRQRSLSPEIAADHREVKNGNEDDQGDYEDDSMAKMKAAEMALEEKQKQQPSFELSGKLAAETNRVRGITLLFNEPPEARKPDIRWRLYVFKGGEALNEPLYIHRQSCYLFGRERRIADVPTDHPSCSKQHAVIQFRQVEKEQPDGMMKKQIRHDLHPVI</sequence>
<proteinExistence type="predicted"/>
<accession>A0ACB9LJA0</accession>
<keyword evidence="2" id="KW-1185">Reference proteome</keyword>
<organism evidence="1 2">
    <name type="scientific">Melastoma candidum</name>
    <dbReference type="NCBI Taxonomy" id="119954"/>
    <lineage>
        <taxon>Eukaryota</taxon>
        <taxon>Viridiplantae</taxon>
        <taxon>Streptophyta</taxon>
        <taxon>Embryophyta</taxon>
        <taxon>Tracheophyta</taxon>
        <taxon>Spermatophyta</taxon>
        <taxon>Magnoliopsida</taxon>
        <taxon>eudicotyledons</taxon>
        <taxon>Gunneridae</taxon>
        <taxon>Pentapetalae</taxon>
        <taxon>rosids</taxon>
        <taxon>malvids</taxon>
        <taxon>Myrtales</taxon>
        <taxon>Melastomataceae</taxon>
        <taxon>Melastomatoideae</taxon>
        <taxon>Melastomateae</taxon>
        <taxon>Melastoma</taxon>
    </lineage>
</organism>
<name>A0ACB9LJA0_9MYRT</name>
<protein>
    <submittedName>
        <fullName evidence="1">Uncharacterized protein</fullName>
    </submittedName>
</protein>
<reference evidence="2" key="1">
    <citation type="journal article" date="2023" name="Front. Plant Sci.">
        <title>Chromosomal-level genome assembly of Melastoma candidum provides insights into trichome evolution.</title>
        <authorList>
            <person name="Zhong Y."/>
            <person name="Wu W."/>
            <person name="Sun C."/>
            <person name="Zou P."/>
            <person name="Liu Y."/>
            <person name="Dai S."/>
            <person name="Zhou R."/>
        </authorList>
    </citation>
    <scope>NUCLEOTIDE SEQUENCE [LARGE SCALE GENOMIC DNA]</scope>
</reference>
<dbReference type="EMBL" id="CM042890">
    <property type="protein sequence ID" value="KAI4311078.1"/>
    <property type="molecule type" value="Genomic_DNA"/>
</dbReference>
<comment type="caution">
    <text evidence="1">The sequence shown here is derived from an EMBL/GenBank/DDBJ whole genome shotgun (WGS) entry which is preliminary data.</text>
</comment>
<evidence type="ECO:0000313" key="1">
    <source>
        <dbReference type="EMBL" id="KAI4311078.1"/>
    </source>
</evidence>
<evidence type="ECO:0000313" key="2">
    <source>
        <dbReference type="Proteomes" id="UP001057402"/>
    </source>
</evidence>